<evidence type="ECO:0000313" key="3">
    <source>
        <dbReference type="Proteomes" id="UP000226437"/>
    </source>
</evidence>
<dbReference type="Proteomes" id="UP000226437">
    <property type="component" value="Unassembled WGS sequence"/>
</dbReference>
<dbReference type="AlphaFoldDB" id="A0A2G0CG09"/>
<dbReference type="Gene3D" id="3.10.180.10">
    <property type="entry name" value="2,3-Dihydroxybiphenyl 1,2-Dioxygenase, domain 1"/>
    <property type="match status" value="1"/>
</dbReference>
<evidence type="ECO:0000313" key="2">
    <source>
        <dbReference type="EMBL" id="PHK98913.1"/>
    </source>
</evidence>
<sequence>MHHALSWVEIPVTDFPRAQAFYSAIFDYEMPEMQMGPVRMGILLHDQQQGGIGGAICSGEGYTPSPDGPKVYLNGGKDLTAVLDRVEAAGGQVLLSKTFISPDSGHFALFRDTEGNHVGLHSMG</sequence>
<keyword evidence="3" id="KW-1185">Reference proteome</keyword>
<dbReference type="InterPro" id="IPR029068">
    <property type="entry name" value="Glyas_Bleomycin-R_OHBP_Dase"/>
</dbReference>
<organism evidence="2 3">
    <name type="scientific">Neolewinella marina</name>
    <dbReference type="NCBI Taxonomy" id="438751"/>
    <lineage>
        <taxon>Bacteria</taxon>
        <taxon>Pseudomonadati</taxon>
        <taxon>Bacteroidota</taxon>
        <taxon>Saprospiria</taxon>
        <taxon>Saprospirales</taxon>
        <taxon>Lewinellaceae</taxon>
        <taxon>Neolewinella</taxon>
    </lineage>
</organism>
<feature type="domain" description="VOC" evidence="1">
    <location>
        <begin position="4"/>
        <end position="123"/>
    </location>
</feature>
<accession>A0A2G0CG09</accession>
<dbReference type="OrthoDB" id="9804235at2"/>
<dbReference type="InterPro" id="IPR037523">
    <property type="entry name" value="VOC_core"/>
</dbReference>
<protein>
    <submittedName>
        <fullName evidence="2">Glyoxalase</fullName>
    </submittedName>
</protein>
<dbReference type="InterPro" id="IPR052164">
    <property type="entry name" value="Anthracycline_SecMetBiosynth"/>
</dbReference>
<dbReference type="PROSITE" id="PS51819">
    <property type="entry name" value="VOC"/>
    <property type="match status" value="1"/>
</dbReference>
<proteinExistence type="predicted"/>
<dbReference type="EMBL" id="PDLO01000003">
    <property type="protein sequence ID" value="PHK98913.1"/>
    <property type="molecule type" value="Genomic_DNA"/>
</dbReference>
<dbReference type="SUPFAM" id="SSF54593">
    <property type="entry name" value="Glyoxalase/Bleomycin resistance protein/Dihydroxybiphenyl dioxygenase"/>
    <property type="match status" value="1"/>
</dbReference>
<comment type="caution">
    <text evidence="2">The sequence shown here is derived from an EMBL/GenBank/DDBJ whole genome shotgun (WGS) entry which is preliminary data.</text>
</comment>
<reference evidence="2 3" key="1">
    <citation type="submission" date="2017-10" db="EMBL/GenBank/DDBJ databases">
        <title>The draft genome sequence of Lewinella marina KCTC 32374.</title>
        <authorList>
            <person name="Wang K."/>
        </authorList>
    </citation>
    <scope>NUCLEOTIDE SEQUENCE [LARGE SCALE GENOMIC DNA]</scope>
    <source>
        <strain evidence="2 3">MKG-38</strain>
    </source>
</reference>
<gene>
    <name evidence="2" type="ORF">CGL56_09380</name>
</gene>
<dbReference type="PANTHER" id="PTHR33993:SF2">
    <property type="entry name" value="VOC DOMAIN-CONTAINING PROTEIN"/>
    <property type="match status" value="1"/>
</dbReference>
<dbReference type="CDD" id="cd07247">
    <property type="entry name" value="SgaA_N_like"/>
    <property type="match status" value="1"/>
</dbReference>
<evidence type="ECO:0000259" key="1">
    <source>
        <dbReference type="PROSITE" id="PS51819"/>
    </source>
</evidence>
<name>A0A2G0CG09_9BACT</name>
<dbReference type="PANTHER" id="PTHR33993">
    <property type="entry name" value="GLYOXALASE-RELATED"/>
    <property type="match status" value="1"/>
</dbReference>